<dbReference type="Pfam" id="PF08757">
    <property type="entry name" value="CotH"/>
    <property type="match status" value="1"/>
</dbReference>
<sequence length="513" mass="58211">MKKRMLAAAIALAAVVGTIMLEAGLPGGGKRYIQHQMAGAAAQPAETAVTPTELSKTAYDPNAVDLDKLITHLPLLEIDTRGEEVPGQPYYPSEAQDHTEYTLAENGESTIVADLRVRDRELNGLADDPTLESAIRIRVRGNSSRWFDKKSYAIRTVEQDGVTEDRLPLLGMEAGKDWALHGPFLDKSLMRNYLGMNLAGQMMDYAPDVRYCEVVVNGEYQGLYLLMETVSRGEGRVDIRGIQEEKGVTGYVVQFDTDTTPSVEPLHNFSNYAHILKEGAHILAEYPGTYNITDKLKRYIERDVSAMEKALYSYDYNSLEFGYTTFMDVGEFIDYMLILEVMEIHDAGNLSTYYYRDPGGLVKPVVWDFNNGSGNYSLIAEDDYSIRKFVTVQAPWFLMLIKDQAYVDGVIAEYRQLRHTLLSDEYIERFIEETIEYLGPAVERNFAVWGYSFDIANLDNHNKLFPDERNPSSYEEAVAQYRDALLERLSWLDEHIDVLNQYSHESAVKKYNP</sequence>
<keyword evidence="2" id="KW-1185">Reference proteome</keyword>
<reference evidence="1" key="1">
    <citation type="submission" date="2020-08" db="EMBL/GenBank/DDBJ databases">
        <title>Genome public.</title>
        <authorList>
            <person name="Liu C."/>
            <person name="Sun Q."/>
        </authorList>
    </citation>
    <scope>NUCLEOTIDE SEQUENCE</scope>
    <source>
        <strain evidence="1">NSJ-53</strain>
    </source>
</reference>
<dbReference type="EMBL" id="JACRSR010000001">
    <property type="protein sequence ID" value="MBC8530679.1"/>
    <property type="molecule type" value="Genomic_DNA"/>
</dbReference>
<evidence type="ECO:0000313" key="1">
    <source>
        <dbReference type="EMBL" id="MBC8530679.1"/>
    </source>
</evidence>
<dbReference type="InterPro" id="IPR014867">
    <property type="entry name" value="Spore_coat_CotH_CotH2/3/7"/>
</dbReference>
<comment type="caution">
    <text evidence="1">The sequence shown here is derived from an EMBL/GenBank/DDBJ whole genome shotgun (WGS) entry which is preliminary data.</text>
</comment>
<gene>
    <name evidence="1" type="ORF">H8696_02295</name>
</gene>
<dbReference type="Proteomes" id="UP000623172">
    <property type="component" value="Unassembled WGS sequence"/>
</dbReference>
<name>A0A926D398_9FIRM</name>
<dbReference type="RefSeq" id="WP_249314651.1">
    <property type="nucleotide sequence ID" value="NZ_JACRSR010000001.1"/>
</dbReference>
<keyword evidence="1" id="KW-0808">Transferase</keyword>
<accession>A0A926D398</accession>
<dbReference type="AlphaFoldDB" id="A0A926D398"/>
<evidence type="ECO:0000313" key="2">
    <source>
        <dbReference type="Proteomes" id="UP000623172"/>
    </source>
</evidence>
<protein>
    <submittedName>
        <fullName evidence="1">CotH kinase family protein</fullName>
    </submittedName>
</protein>
<proteinExistence type="predicted"/>
<keyword evidence="1" id="KW-0418">Kinase</keyword>
<dbReference type="GO" id="GO:0016301">
    <property type="term" value="F:kinase activity"/>
    <property type="evidence" value="ECO:0007669"/>
    <property type="project" value="UniProtKB-KW"/>
</dbReference>
<organism evidence="1 2">
    <name type="scientific">Gehongia tenuis</name>
    <dbReference type="NCBI Taxonomy" id="2763655"/>
    <lineage>
        <taxon>Bacteria</taxon>
        <taxon>Bacillati</taxon>
        <taxon>Bacillota</taxon>
        <taxon>Clostridia</taxon>
        <taxon>Christensenellales</taxon>
        <taxon>Christensenellaceae</taxon>
        <taxon>Gehongia</taxon>
    </lineage>
</organism>